<dbReference type="SMART" id="SM00471">
    <property type="entry name" value="HDc"/>
    <property type="match status" value="1"/>
</dbReference>
<dbReference type="eggNOG" id="arCOG04430">
    <property type="taxonomic scope" value="Archaea"/>
</dbReference>
<dbReference type="GO" id="GO:0008832">
    <property type="term" value="F:dGTPase activity"/>
    <property type="evidence" value="ECO:0007669"/>
    <property type="project" value="TreeGrafter"/>
</dbReference>
<dbReference type="EMBL" id="CP000780">
    <property type="protein sequence ID" value="ABS55093.1"/>
    <property type="molecule type" value="Genomic_DNA"/>
</dbReference>
<dbReference type="InterPro" id="IPR050135">
    <property type="entry name" value="dGTPase-like"/>
</dbReference>
<organism evidence="2 3">
    <name type="scientific">Methanoregula boonei (strain DSM 21154 / JCM 14090 / 6A8)</name>
    <dbReference type="NCBI Taxonomy" id="456442"/>
    <lineage>
        <taxon>Archaea</taxon>
        <taxon>Methanobacteriati</taxon>
        <taxon>Methanobacteriota</taxon>
        <taxon>Stenosarchaea group</taxon>
        <taxon>Methanomicrobia</taxon>
        <taxon>Methanomicrobiales</taxon>
        <taxon>Methanoregulaceae</taxon>
        <taxon>Methanoregula</taxon>
    </lineage>
</organism>
<dbReference type="GO" id="GO:0006203">
    <property type="term" value="P:dGTP catabolic process"/>
    <property type="evidence" value="ECO:0007669"/>
    <property type="project" value="TreeGrafter"/>
</dbReference>
<sequence length="509" mass="58823">MTLLDEVNTLVNKTYNSIAVPNIIESKVVHFAKTGTHQFENYEIAIIDTPIVQRLRYISQLGLAYSVFPTARHTRFEHSLGVSIMVDKMFKSLEENHQLEHIRDRNIRKNNYIELRIAGLLHDIGHGPFSHVSEIIMSEYEPIEKEAIKEGCKPHELLAYKMLQTEKFQNFFAELNKHYKIDISPSNIANYIIGKVDNPKDDQYLADLINGQCDADKLDYIARDSNFTGVKLALGIDRLLLSLGVDKISCFDGMKRKLIVNEKGLMPLEQILIAKIMLNYSIYLHQKVRAIDYMIIPLLRKIVREKKEISGHTIKSPLDFLLIDDYDILNFASSDTETSNLCKSIKMRKIFKRSLVISPKTIDRKRTDNFQDLFLDLIKYSEKPQDMLNLNQNLIERIGENCTQFDVAIDLPKTPKLGELDQKIIKLHDGFVAVSEDIKTGWLESYLANKWKGHIFSNEKYRQRAQDKGIELFEEEFGLKFNEFATKDAKITFEYKKDSRDLSDFGIGL</sequence>
<dbReference type="OrthoDB" id="8895at2157"/>
<keyword evidence="2" id="KW-0378">Hydrolase</keyword>
<dbReference type="InterPro" id="IPR045509">
    <property type="entry name" value="HD_assoc_2"/>
</dbReference>
<dbReference type="InterPro" id="IPR006674">
    <property type="entry name" value="HD_domain"/>
</dbReference>
<evidence type="ECO:0000313" key="2">
    <source>
        <dbReference type="EMBL" id="ABS55093.1"/>
    </source>
</evidence>
<dbReference type="AlphaFoldDB" id="A7I5T2"/>
<protein>
    <submittedName>
        <fullName evidence="2">Metal dependent phosphohydrolase</fullName>
    </submittedName>
</protein>
<dbReference type="InterPro" id="IPR003607">
    <property type="entry name" value="HD/PDEase_dom"/>
</dbReference>
<proteinExistence type="predicted"/>
<dbReference type="HOGENOM" id="CLU_475515_0_0_2"/>
<dbReference type="Pfam" id="PF19276">
    <property type="entry name" value="HD_assoc_2"/>
    <property type="match status" value="1"/>
</dbReference>
<dbReference type="STRING" id="456442.Mboo_0575"/>
<dbReference type="Pfam" id="PF01966">
    <property type="entry name" value="HD"/>
    <property type="match status" value="1"/>
</dbReference>
<dbReference type="KEGG" id="mbn:Mboo_0575"/>
<gene>
    <name evidence="2" type="ordered locus">Mboo_0575</name>
</gene>
<name>A7I5T2_METB6</name>
<evidence type="ECO:0000313" key="3">
    <source>
        <dbReference type="Proteomes" id="UP000002408"/>
    </source>
</evidence>
<evidence type="ECO:0000259" key="1">
    <source>
        <dbReference type="SMART" id="SM00471"/>
    </source>
</evidence>
<dbReference type="PANTHER" id="PTHR11373">
    <property type="entry name" value="DEOXYNUCLEOSIDE TRIPHOSPHATE TRIPHOSPHOHYDROLASE"/>
    <property type="match status" value="1"/>
</dbReference>
<accession>A7I5T2</accession>
<reference evidence="3" key="1">
    <citation type="journal article" date="2015" name="Microbiology">
        <title>Genome of Methanoregula boonei 6A8 reveals adaptations to oligotrophic peatland environments.</title>
        <authorList>
            <person name="Braeuer S."/>
            <person name="Cadillo-Quiroz H."/>
            <person name="Kyrpides N."/>
            <person name="Woyke T."/>
            <person name="Goodwin L."/>
            <person name="Detter C."/>
            <person name="Podell S."/>
            <person name="Yavitt J.B."/>
            <person name="Zinder S.H."/>
        </authorList>
    </citation>
    <scope>NUCLEOTIDE SEQUENCE [LARGE SCALE GENOMIC DNA]</scope>
    <source>
        <strain evidence="3">DSM 21154 / JCM 14090 / 6A8</strain>
    </source>
</reference>
<dbReference type="RefSeq" id="WP_012106114.1">
    <property type="nucleotide sequence ID" value="NC_009712.1"/>
</dbReference>
<dbReference type="Proteomes" id="UP000002408">
    <property type="component" value="Chromosome"/>
</dbReference>
<dbReference type="GeneID" id="5411504"/>
<dbReference type="Gene3D" id="1.10.3210.10">
    <property type="entry name" value="Hypothetical protein af1432"/>
    <property type="match status" value="1"/>
</dbReference>
<feature type="domain" description="HD/PDEase" evidence="1">
    <location>
        <begin position="71"/>
        <end position="230"/>
    </location>
</feature>
<dbReference type="PANTHER" id="PTHR11373:SF4">
    <property type="entry name" value="DEOXYNUCLEOSIDE TRIPHOSPHATE TRIPHOSPHOHYDROLASE SAMHD1"/>
    <property type="match status" value="1"/>
</dbReference>
<dbReference type="CDD" id="cd00077">
    <property type="entry name" value="HDc"/>
    <property type="match status" value="1"/>
</dbReference>
<dbReference type="SUPFAM" id="SSF109604">
    <property type="entry name" value="HD-domain/PDEase-like"/>
    <property type="match status" value="1"/>
</dbReference>
<keyword evidence="3" id="KW-1185">Reference proteome</keyword>